<accession>A0A9W4TT90</accession>
<evidence type="ECO:0000313" key="2">
    <source>
        <dbReference type="EMBL" id="CAI5757888.1"/>
    </source>
</evidence>
<proteinExistence type="predicted"/>
<protein>
    <submittedName>
        <fullName evidence="2">Uncharacterized protein</fullName>
    </submittedName>
</protein>
<organism evidence="2 3">
    <name type="scientific">Candida verbasci</name>
    <dbReference type="NCBI Taxonomy" id="1227364"/>
    <lineage>
        <taxon>Eukaryota</taxon>
        <taxon>Fungi</taxon>
        <taxon>Dikarya</taxon>
        <taxon>Ascomycota</taxon>
        <taxon>Saccharomycotina</taxon>
        <taxon>Pichiomycetes</taxon>
        <taxon>Debaryomycetaceae</taxon>
        <taxon>Candida/Lodderomyces clade</taxon>
        <taxon>Candida</taxon>
    </lineage>
</organism>
<reference evidence="2" key="1">
    <citation type="submission" date="2022-12" db="EMBL/GenBank/DDBJ databases">
        <authorList>
            <person name="Brejova B."/>
        </authorList>
    </citation>
    <scope>NUCLEOTIDE SEQUENCE</scope>
</reference>
<comment type="caution">
    <text evidence="2">The sequence shown here is derived from an EMBL/GenBank/DDBJ whole genome shotgun (WGS) entry which is preliminary data.</text>
</comment>
<evidence type="ECO:0000313" key="3">
    <source>
        <dbReference type="Proteomes" id="UP001152885"/>
    </source>
</evidence>
<dbReference type="EMBL" id="CANTUO010000002">
    <property type="protein sequence ID" value="CAI5757888.1"/>
    <property type="molecule type" value="Genomic_DNA"/>
</dbReference>
<sequence>MNRFNNIRSPSAFQKVIDKVFSKSTFTSSTTATNAVSPIDQNENNIKLSNITIDNLITNIKKMINHDNKSKKFEASLYTDLGNWANSSSVPNYESSMVLRTYANLILQNNNNFKMSMIDKLEKLKVSLLDVSNRETKQRNLIKDKIKLESQLRESRNKFGVKASKTILLEEKLEEVNVALNVVESQLVKSINNDLKDSLIDYALQLNFQAGKLQAASDDFITYLTSLENNKNGNGNDNDNDIARVSPNKYQRKEDRENRENRDHRNGGIDLRNYDLPTPQSLCPECNRKNTNIPCSIHKDTLKQNHSHSQFDHLRNSDAIGELSYQSSEHWN</sequence>
<name>A0A9W4TT90_9ASCO</name>
<feature type="region of interest" description="Disordered" evidence="1">
    <location>
        <begin position="228"/>
        <end position="274"/>
    </location>
</feature>
<evidence type="ECO:0000256" key="1">
    <source>
        <dbReference type="SAM" id="MobiDB-lite"/>
    </source>
</evidence>
<keyword evidence="3" id="KW-1185">Reference proteome</keyword>
<dbReference type="AlphaFoldDB" id="A0A9W4TT90"/>
<dbReference type="OrthoDB" id="4095156at2759"/>
<gene>
    <name evidence="2" type="ORF">CANVERA_P2400</name>
</gene>
<dbReference type="Proteomes" id="UP001152885">
    <property type="component" value="Unassembled WGS sequence"/>
</dbReference>
<feature type="compositionally biased region" description="Basic and acidic residues" evidence="1">
    <location>
        <begin position="251"/>
        <end position="267"/>
    </location>
</feature>